<accession>A0A8J8SXK0</accession>
<evidence type="ECO:0000313" key="10">
    <source>
        <dbReference type="EMBL" id="TNV74330.1"/>
    </source>
</evidence>
<evidence type="ECO:0000256" key="3">
    <source>
        <dbReference type="ARBA" id="ARBA00022833"/>
    </source>
</evidence>
<evidence type="ECO:0000313" key="11">
    <source>
        <dbReference type="Proteomes" id="UP000785679"/>
    </source>
</evidence>
<keyword evidence="2" id="KW-0863">Zinc-finger</keyword>
<evidence type="ECO:0000259" key="8">
    <source>
        <dbReference type="Pfam" id="PF05131"/>
    </source>
</evidence>
<evidence type="ECO:0000256" key="4">
    <source>
        <dbReference type="ARBA" id="ARBA00023136"/>
    </source>
</evidence>
<dbReference type="GO" id="GO:0030674">
    <property type="term" value="F:protein-macromolecule adaptor activity"/>
    <property type="evidence" value="ECO:0007669"/>
    <property type="project" value="TreeGrafter"/>
</dbReference>
<protein>
    <recommendedName>
        <fullName evidence="12">Pep3/Vps18/deep orange domain-containing protein</fullName>
    </recommendedName>
</protein>
<feature type="region of interest" description="Disordered" evidence="7">
    <location>
        <begin position="222"/>
        <end position="241"/>
    </location>
</feature>
<keyword evidence="6" id="KW-0175">Coiled coil</keyword>
<dbReference type="SUPFAM" id="SSF57850">
    <property type="entry name" value="RING/U-box"/>
    <property type="match status" value="1"/>
</dbReference>
<keyword evidence="11" id="KW-1185">Reference proteome</keyword>
<evidence type="ECO:0000256" key="7">
    <source>
        <dbReference type="SAM" id="MobiDB-lite"/>
    </source>
</evidence>
<organism evidence="10 11">
    <name type="scientific">Halteria grandinella</name>
    <dbReference type="NCBI Taxonomy" id="5974"/>
    <lineage>
        <taxon>Eukaryota</taxon>
        <taxon>Sar</taxon>
        <taxon>Alveolata</taxon>
        <taxon>Ciliophora</taxon>
        <taxon>Intramacronucleata</taxon>
        <taxon>Spirotrichea</taxon>
        <taxon>Stichotrichia</taxon>
        <taxon>Sporadotrichida</taxon>
        <taxon>Halteriidae</taxon>
        <taxon>Halteria</taxon>
    </lineage>
</organism>
<evidence type="ECO:0000259" key="9">
    <source>
        <dbReference type="Pfam" id="PF26148"/>
    </source>
</evidence>
<dbReference type="AlphaFoldDB" id="A0A8J8SXK0"/>
<feature type="domain" description="Pep3/Vps18 beta-propeller" evidence="8">
    <location>
        <begin position="40"/>
        <end position="372"/>
    </location>
</feature>
<feature type="domain" description="Pep3/Vps18 RING C-terminal" evidence="9">
    <location>
        <begin position="925"/>
        <end position="965"/>
    </location>
</feature>
<dbReference type="GO" id="GO:0048284">
    <property type="term" value="P:organelle fusion"/>
    <property type="evidence" value="ECO:0007669"/>
    <property type="project" value="TreeGrafter"/>
</dbReference>
<dbReference type="PANTHER" id="PTHR23323:SF26">
    <property type="entry name" value="VACUOLAR PROTEIN SORTING-ASSOCIATED PROTEIN 18 HOMOLOG"/>
    <property type="match status" value="1"/>
</dbReference>
<dbReference type="GO" id="GO:0007032">
    <property type="term" value="P:endosome organization"/>
    <property type="evidence" value="ECO:0007669"/>
    <property type="project" value="TreeGrafter"/>
</dbReference>
<dbReference type="GO" id="GO:0005768">
    <property type="term" value="C:endosome"/>
    <property type="evidence" value="ECO:0007669"/>
    <property type="project" value="TreeGrafter"/>
</dbReference>
<evidence type="ECO:0000256" key="6">
    <source>
        <dbReference type="SAM" id="Coils"/>
    </source>
</evidence>
<dbReference type="GO" id="GO:0008270">
    <property type="term" value="F:zinc ion binding"/>
    <property type="evidence" value="ECO:0007669"/>
    <property type="project" value="UniProtKB-KW"/>
</dbReference>
<name>A0A8J8SXK0_HALGN</name>
<dbReference type="CDD" id="cd16462">
    <property type="entry name" value="RING-H2_Pep3p-like"/>
    <property type="match status" value="1"/>
</dbReference>
<dbReference type="Pfam" id="PF26148">
    <property type="entry name" value="VPS18_RING_C"/>
    <property type="match status" value="1"/>
</dbReference>
<dbReference type="GO" id="GO:0007033">
    <property type="term" value="P:vacuole organization"/>
    <property type="evidence" value="ECO:0007669"/>
    <property type="project" value="TreeGrafter"/>
</dbReference>
<dbReference type="GO" id="GO:0006904">
    <property type="term" value="P:vesicle docking involved in exocytosis"/>
    <property type="evidence" value="ECO:0007669"/>
    <property type="project" value="TreeGrafter"/>
</dbReference>
<sequence length="1138" mass="130058">MVISENQFEFAQMQNGLIWVLTRRNHLIWKAPLESMGEERSQKISEVDEDILKRKPIKKMYVDPRGQHCFLLAEHEVFYNHWSSNRVFQVPTARLDGSSTSQPKAFKSIDLQYLDPKDPLGFIEILLGTEDGQIFHACLHFNQKGLDVIDPLRQVFETQIHRPILDIKAAKIAGNQIILAINDQSLFQFHSNRASNLKQTFQDYIQNPTLIRDHTIKIAASSGGSSNLREPSGAADGKEEFNNDDITYNQLRLYTNVTQAIGPDDDPVVGGFGWMNEYGFYYASYSKPNEYIIKNKTLEQANYLRKEGDNLIENVVPVSFAITQFHIVYMYPKNVTVLSKISRQIVYSARLEDQDTLLGIAMDTRKNRLMVFGKVPPLLIANLKGEDQDAWKYYLHKEQFAQAIAACKNGKQRAFAAGYYADNLFQKEKYDMAADYYAQSDKTFEEVALKFLHANRYSDLIHYLERILKAIDLSREDLHPQRMLLYTWIVELKLNQINSLQATAATSTGADAKLAEEEIAIKQKRFHEFLKEHAGSLGQAGHETVFQILQSHGKINECIRFAEDVGAHEAVIVHYINKQEYLRALEKVERIPDRTTKNSVMLRYASVFIKNLPEQTIDALSRFEDIKVEKLVPAFMNIPRTPTGPGGKVLDKAKNFVIDYCINKRKSKDKTVHNLALYFYAERDKPDDLLAYLRQQEAAKEGGSSIFFEIDYALNVCKQKEKELSQSLEMKKKYGSTSAQSSIQQQTQKEIAEIEALLPKFKKAQIILYAILGLFDKAVKLSLECKDIEMAKDYANKPSDKKLKKKLWMKIAKHLFNYQSKKQASKLGAKPLGTAVTGHGKPHFEVDVTRALEILKDSVLKIDDLLPLFPEDAKVEDMKKHLCECLDQYNSKILDLKQQLAEHSKSAEELRKKQRKQRHKHITINPQQECNLCQQSIFKREFYVFPCLHAFHRECIYRQIKTYNSRDPKVDGKVQKLQRLFANIDTIKAKAAFVHAELVGSGGAGSQGMMGAGPGMFGRLAGNAGNQAQNQGAYDDTQKNSLISDIKNYFTKSVRPGMPQGGSQTSQILQQRDQQEIREILNQIDNILTQECFYCGSLLLDMIDNDVFNAPSKDLEFGSINEDALQYVNQMEEEWRIR</sequence>
<dbReference type="Pfam" id="PF05131">
    <property type="entry name" value="Pep3_Vps18"/>
    <property type="match status" value="1"/>
</dbReference>
<keyword evidence="4" id="KW-0472">Membrane</keyword>
<evidence type="ECO:0008006" key="12">
    <source>
        <dbReference type="Google" id="ProtNLM"/>
    </source>
</evidence>
<keyword evidence="3" id="KW-0862">Zinc</keyword>
<comment type="subcellular location">
    <subcellularLocation>
        <location evidence="5">Endomembrane system</location>
        <topology evidence="5">Peripheral membrane protein</topology>
        <orientation evidence="5">Cytoplasmic side</orientation>
    </subcellularLocation>
</comment>
<evidence type="ECO:0000256" key="5">
    <source>
        <dbReference type="ARBA" id="ARBA00029433"/>
    </source>
</evidence>
<dbReference type="Gene3D" id="3.30.40.10">
    <property type="entry name" value="Zinc/RING finger domain, C3HC4 (zinc finger)"/>
    <property type="match status" value="1"/>
</dbReference>
<dbReference type="InterPro" id="IPR058919">
    <property type="entry name" value="Pep3/Vps18_RING_C"/>
</dbReference>
<dbReference type="InterPro" id="IPR013083">
    <property type="entry name" value="Znf_RING/FYVE/PHD"/>
</dbReference>
<keyword evidence="1" id="KW-0479">Metal-binding</keyword>
<gene>
    <name evidence="10" type="ORF">FGO68_gene16287</name>
</gene>
<feature type="coiled-coil region" evidence="6">
    <location>
        <begin position="886"/>
        <end position="917"/>
    </location>
</feature>
<evidence type="ECO:0000256" key="1">
    <source>
        <dbReference type="ARBA" id="ARBA00022723"/>
    </source>
</evidence>
<reference evidence="10" key="1">
    <citation type="submission" date="2019-06" db="EMBL/GenBank/DDBJ databases">
        <authorList>
            <person name="Zheng W."/>
        </authorList>
    </citation>
    <scope>NUCLEOTIDE SEQUENCE</scope>
    <source>
        <strain evidence="10">QDHG01</strain>
    </source>
</reference>
<comment type="caution">
    <text evidence="10">The sequence shown here is derived from an EMBL/GenBank/DDBJ whole genome shotgun (WGS) entry which is preliminary data.</text>
</comment>
<dbReference type="Proteomes" id="UP000785679">
    <property type="component" value="Unassembled WGS sequence"/>
</dbReference>
<dbReference type="OrthoDB" id="1845386at2759"/>
<dbReference type="GO" id="GO:0030897">
    <property type="term" value="C:HOPS complex"/>
    <property type="evidence" value="ECO:0007669"/>
    <property type="project" value="TreeGrafter"/>
</dbReference>
<dbReference type="InterPro" id="IPR007810">
    <property type="entry name" value="Pep3/Vps18_beta-prop"/>
</dbReference>
<dbReference type="PANTHER" id="PTHR23323">
    <property type="entry name" value="VACUOLAR PROTEIN SORTING-ASSOCIATED PROTEIN"/>
    <property type="match status" value="1"/>
</dbReference>
<proteinExistence type="predicted"/>
<dbReference type="EMBL" id="RRYP01017128">
    <property type="protein sequence ID" value="TNV74330.1"/>
    <property type="molecule type" value="Genomic_DNA"/>
</dbReference>
<evidence type="ECO:0000256" key="2">
    <source>
        <dbReference type="ARBA" id="ARBA00022771"/>
    </source>
</evidence>